<dbReference type="InterPro" id="IPR011060">
    <property type="entry name" value="RibuloseP-bd_barrel"/>
</dbReference>
<dbReference type="EMBL" id="AP017928">
    <property type="protein sequence ID" value="BBA35327.1"/>
    <property type="molecule type" value="Genomic_DNA"/>
</dbReference>
<name>A0A250KUN3_9GAMM</name>
<keyword evidence="2 5" id="KW-0028">Amino-acid biosynthesis</keyword>
<dbReference type="Pfam" id="PF00977">
    <property type="entry name" value="His_biosynth"/>
    <property type="match status" value="1"/>
</dbReference>
<evidence type="ECO:0000256" key="4">
    <source>
        <dbReference type="ARBA" id="ARBA00029440"/>
    </source>
</evidence>
<dbReference type="AlphaFoldDB" id="A0A250KUN3"/>
<evidence type="ECO:0000313" key="7">
    <source>
        <dbReference type="Proteomes" id="UP000266313"/>
    </source>
</evidence>
<reference evidence="6 7" key="1">
    <citation type="submission" date="2016-12" db="EMBL/GenBank/DDBJ databases">
        <title>Genome sequencing of Methylocaldum marinum.</title>
        <authorList>
            <person name="Takeuchi M."/>
            <person name="Kamagata Y."/>
            <person name="Hiraoka S."/>
            <person name="Oshima K."/>
            <person name="Hattori M."/>
            <person name="Iwasaki W."/>
        </authorList>
    </citation>
    <scope>NUCLEOTIDE SEQUENCE [LARGE SCALE GENOMIC DNA]</scope>
    <source>
        <strain evidence="6 7">S8</strain>
    </source>
</reference>
<evidence type="ECO:0000256" key="2">
    <source>
        <dbReference type="ARBA" id="ARBA00022605"/>
    </source>
</evidence>
<keyword evidence="3 5" id="KW-0368">Histidine biosynthesis</keyword>
<evidence type="ECO:0000256" key="3">
    <source>
        <dbReference type="ARBA" id="ARBA00023102"/>
    </source>
</evidence>
<dbReference type="Proteomes" id="UP000266313">
    <property type="component" value="Chromosome"/>
</dbReference>
<comment type="similarity">
    <text evidence="1 5">Belongs to the HisA/HisF family.</text>
</comment>
<comment type="pathway">
    <text evidence="4">Amino-acid biosynthesis.</text>
</comment>
<evidence type="ECO:0000256" key="5">
    <source>
        <dbReference type="RuleBase" id="RU003657"/>
    </source>
</evidence>
<gene>
    <name evidence="6" type="ORF">sS8_3389</name>
</gene>
<evidence type="ECO:0000313" key="6">
    <source>
        <dbReference type="EMBL" id="BBA35327.1"/>
    </source>
</evidence>
<dbReference type="InterPro" id="IPR006062">
    <property type="entry name" value="His_biosynth"/>
</dbReference>
<dbReference type="KEGG" id="mmai:sS8_3389"/>
<organism evidence="6 7">
    <name type="scientific">Methylocaldum marinum</name>
    <dbReference type="NCBI Taxonomy" id="1432792"/>
    <lineage>
        <taxon>Bacteria</taxon>
        <taxon>Pseudomonadati</taxon>
        <taxon>Pseudomonadota</taxon>
        <taxon>Gammaproteobacteria</taxon>
        <taxon>Methylococcales</taxon>
        <taxon>Methylococcaceae</taxon>
        <taxon>Methylocaldum</taxon>
    </lineage>
</organism>
<dbReference type="OrthoDB" id="8535539at2"/>
<dbReference type="Gene3D" id="3.20.20.70">
    <property type="entry name" value="Aldolase class I"/>
    <property type="match status" value="1"/>
</dbReference>
<dbReference type="CDD" id="cd04723">
    <property type="entry name" value="HisA_HisF"/>
    <property type="match status" value="1"/>
</dbReference>
<protein>
    <submittedName>
        <fullName evidence="6">Histidine biosynthesis protein</fullName>
    </submittedName>
</protein>
<dbReference type="GO" id="GO:0000105">
    <property type="term" value="P:L-histidine biosynthetic process"/>
    <property type="evidence" value="ECO:0007669"/>
    <property type="project" value="UniProtKB-KW"/>
</dbReference>
<dbReference type="RefSeq" id="WP_119630553.1">
    <property type="nucleotide sequence ID" value="NZ_AP017928.1"/>
</dbReference>
<keyword evidence="7" id="KW-1185">Reference proteome</keyword>
<dbReference type="SUPFAM" id="SSF51366">
    <property type="entry name" value="Ribulose-phoshate binding barrel"/>
    <property type="match status" value="1"/>
</dbReference>
<evidence type="ECO:0000256" key="1">
    <source>
        <dbReference type="ARBA" id="ARBA00009667"/>
    </source>
</evidence>
<accession>A0A250KUN3</accession>
<sequence>MEIIPVIDIMGGVAVHAKEGRREHYRPLQSVLCSTSEPEAVIRGLLGLHPFKRIYMADLDALMGKGAQNDLTIDLERRFPEVEFWIDRGLPGGGEPPPFPAEANERAVVGSESLSEDSLPILSRLAPNVILSLDFIGDRLLGAAKLLNNPELWPEKVILMSLSHVGSKAGPDLDRLARFSRKYPQRRFTVAGGVRDEQDLKRLKSMGAAGALLASALHAGTIDPRMIEDSEEGVI</sequence>
<dbReference type="InterPro" id="IPR013785">
    <property type="entry name" value="Aldolase_TIM"/>
</dbReference>
<proteinExistence type="inferred from homology"/>